<dbReference type="PATRIC" id="fig|1141662.3.peg.3850"/>
<keyword evidence="2" id="KW-1185">Reference proteome</keyword>
<proteinExistence type="predicted"/>
<name>K8W698_9GAMM</name>
<sequence>MADLTQKQKDYLDELAKERVFDMNNDDIVVNALEQKVHQMEDHLKAYFHERVHFHKSTQK</sequence>
<dbReference type="AlphaFoldDB" id="K8W698"/>
<evidence type="ECO:0000313" key="2">
    <source>
        <dbReference type="Proteomes" id="UP000009336"/>
    </source>
</evidence>
<dbReference type="eggNOG" id="ENOG5033A6M">
    <property type="taxonomic scope" value="Bacteria"/>
</dbReference>
<protein>
    <submittedName>
        <fullName evidence="1">Uncharacterized protein</fullName>
    </submittedName>
</protein>
<dbReference type="Proteomes" id="UP000009336">
    <property type="component" value="Unassembled WGS sequence"/>
</dbReference>
<dbReference type="EMBL" id="AKKL01000054">
    <property type="protein sequence ID" value="EKT52982.1"/>
    <property type="molecule type" value="Genomic_DNA"/>
</dbReference>
<gene>
    <name evidence="1" type="ORF">OOA_18954</name>
</gene>
<dbReference type="RefSeq" id="WP_008913755.1">
    <property type="nucleotide sequence ID" value="NZ_KB233227.1"/>
</dbReference>
<evidence type="ECO:0000313" key="1">
    <source>
        <dbReference type="EMBL" id="EKT52982.1"/>
    </source>
</evidence>
<dbReference type="HOGENOM" id="CLU_204519_0_0_6"/>
<accession>K8W698</accession>
<reference evidence="1 2" key="1">
    <citation type="journal article" date="2012" name="BMC Genomics">
        <title>Comparative genomics of bacteria in the genus Providencia isolated from wild Drosophila melanogaster.</title>
        <authorList>
            <person name="Galac M.R."/>
            <person name="Lazzaro B.P."/>
        </authorList>
    </citation>
    <scope>NUCLEOTIDE SEQUENCE [LARGE SCALE GENOMIC DNA]</scope>
    <source>
        <strain evidence="1 2">DSM 19968</strain>
    </source>
</reference>
<comment type="caution">
    <text evidence="1">The sequence shown here is derived from an EMBL/GenBank/DDBJ whole genome shotgun (WGS) entry which is preliminary data.</text>
</comment>
<dbReference type="OrthoDB" id="6460068at2"/>
<organism evidence="1 2">
    <name type="scientific">Providencia burhodogranariea DSM 19968</name>
    <dbReference type="NCBI Taxonomy" id="1141662"/>
    <lineage>
        <taxon>Bacteria</taxon>
        <taxon>Pseudomonadati</taxon>
        <taxon>Pseudomonadota</taxon>
        <taxon>Gammaproteobacteria</taxon>
        <taxon>Enterobacterales</taxon>
        <taxon>Morganellaceae</taxon>
        <taxon>Providencia</taxon>
    </lineage>
</organism>